<dbReference type="PANTHER" id="PTHR39201">
    <property type="entry name" value="EXPORTED PROTEIN-RELATED"/>
    <property type="match status" value="1"/>
</dbReference>
<proteinExistence type="predicted"/>
<dbReference type="RefSeq" id="WP_125239523.1">
    <property type="nucleotide sequence ID" value="NZ_DBFYXE010000109.1"/>
</dbReference>
<keyword evidence="1" id="KW-0732">Signal</keyword>
<dbReference type="Pfam" id="PF12682">
    <property type="entry name" value="Flavodoxin_4"/>
    <property type="match status" value="1"/>
</dbReference>
<keyword evidence="4" id="KW-1185">Reference proteome</keyword>
<comment type="caution">
    <text evidence="3">The sequence shown here is derived from an EMBL/GenBank/DDBJ whole genome shotgun (WGS) entry which is preliminary data.</text>
</comment>
<reference evidence="3 4" key="1">
    <citation type="submission" date="2018-11" db="EMBL/GenBank/DDBJ databases">
        <title>Genomes From Bacteria Associated with the Canine Oral Cavity: a Test Case for Automated Genome-Based Taxonomic Assignment.</title>
        <authorList>
            <person name="Coil D.A."/>
            <person name="Jospin G."/>
            <person name="Darling A.E."/>
            <person name="Wallis C."/>
            <person name="Davis I.J."/>
            <person name="Harris S."/>
            <person name="Eisen J.A."/>
            <person name="Holcombe L.J."/>
            <person name="O'Flynn C."/>
        </authorList>
    </citation>
    <scope>NUCLEOTIDE SEQUENCE [LARGE SCALE GENOMIC DNA]</scope>
    <source>
        <strain evidence="3 4">OH1047_COT-310</strain>
    </source>
</reference>
<name>A0A3P2A2Q1_9BACE</name>
<dbReference type="GO" id="GO:0010181">
    <property type="term" value="F:FMN binding"/>
    <property type="evidence" value="ECO:0007669"/>
    <property type="project" value="InterPro"/>
</dbReference>
<dbReference type="AlphaFoldDB" id="A0A3P2A2Q1"/>
<feature type="signal peptide" evidence="1">
    <location>
        <begin position="1"/>
        <end position="20"/>
    </location>
</feature>
<evidence type="ECO:0000313" key="4">
    <source>
        <dbReference type="Proteomes" id="UP000279562"/>
    </source>
</evidence>
<dbReference type="Proteomes" id="UP000279562">
    <property type="component" value="Unassembled WGS sequence"/>
</dbReference>
<dbReference type="EMBL" id="RQYF01000047">
    <property type="protein sequence ID" value="RRD89714.1"/>
    <property type="molecule type" value="Genomic_DNA"/>
</dbReference>
<sequence>MNVSRIITAMVALLISVACSGSKKQSNEMRKGKALIVFFSHAGENYAVGNIKEGNTKIVADYIKEQTGADMFEIVAEKSYDMPYSELIKVAQAEKKSGELPAFKGSISNVDEYDVVFIGGPIWWGTYPQVMFSFFNKYDLNGKTLIPFTTHEGSGLGSTVGDVKKQYPKATVTGAFAIYGHEVRTGKSKVLQWLKGLGY</sequence>
<evidence type="ECO:0000313" key="3">
    <source>
        <dbReference type="EMBL" id="RRD89714.1"/>
    </source>
</evidence>
<feature type="chain" id="PRO_5018097085" evidence="1">
    <location>
        <begin position="21"/>
        <end position="199"/>
    </location>
</feature>
<feature type="domain" description="Flavodoxin-like" evidence="2">
    <location>
        <begin position="53"/>
        <end position="178"/>
    </location>
</feature>
<gene>
    <name evidence="3" type="ORF">EII33_09525</name>
</gene>
<dbReference type="InterPro" id="IPR029039">
    <property type="entry name" value="Flavoprotein-like_sf"/>
</dbReference>
<dbReference type="SUPFAM" id="SSF52218">
    <property type="entry name" value="Flavoproteins"/>
    <property type="match status" value="1"/>
</dbReference>
<dbReference type="InterPro" id="IPR008254">
    <property type="entry name" value="Flavodoxin/NO_synth"/>
</dbReference>
<evidence type="ECO:0000259" key="2">
    <source>
        <dbReference type="Pfam" id="PF12682"/>
    </source>
</evidence>
<dbReference type="Gene3D" id="3.40.50.360">
    <property type="match status" value="1"/>
</dbReference>
<protein>
    <submittedName>
        <fullName evidence="3">Flavodoxin</fullName>
    </submittedName>
</protein>
<accession>A0A3P2A2Q1</accession>
<dbReference type="PANTHER" id="PTHR39201:SF1">
    <property type="entry name" value="FLAVODOXIN-LIKE DOMAIN-CONTAINING PROTEIN"/>
    <property type="match status" value="1"/>
</dbReference>
<evidence type="ECO:0000256" key="1">
    <source>
        <dbReference type="SAM" id="SignalP"/>
    </source>
</evidence>
<dbReference type="PROSITE" id="PS51257">
    <property type="entry name" value="PROKAR_LIPOPROTEIN"/>
    <property type="match status" value="1"/>
</dbReference>
<organism evidence="3 4">
    <name type="scientific">Prevotella heparinolytica</name>
    <dbReference type="NCBI Taxonomy" id="28113"/>
    <lineage>
        <taxon>Bacteria</taxon>
        <taxon>Pseudomonadati</taxon>
        <taxon>Bacteroidota</taxon>
        <taxon>Bacteroidia</taxon>
        <taxon>Bacteroidales</taxon>
        <taxon>Bacteroidaceae</taxon>
        <taxon>Bacteroides</taxon>
    </lineage>
</organism>